<dbReference type="InterPro" id="IPR051547">
    <property type="entry name" value="TDP2-like"/>
</dbReference>
<evidence type="ECO:0000256" key="2">
    <source>
        <dbReference type="ARBA" id="ARBA00001946"/>
    </source>
</evidence>
<evidence type="ECO:0000256" key="7">
    <source>
        <dbReference type="ARBA" id="ARBA00022842"/>
    </source>
</evidence>
<keyword evidence="3" id="KW-0540">Nuclease</keyword>
<dbReference type="GO" id="GO:0006281">
    <property type="term" value="P:DNA repair"/>
    <property type="evidence" value="ECO:0007669"/>
    <property type="project" value="UniProtKB-KW"/>
</dbReference>
<dbReference type="InterPro" id="IPR036691">
    <property type="entry name" value="Endo/exonu/phosph_ase_sf"/>
</dbReference>
<reference evidence="10 11" key="1">
    <citation type="submission" date="2017-09" db="EMBL/GenBank/DDBJ databases">
        <title>Depth-based differentiation of microbial function through sediment-hosted aquifers and enrichment of novel symbionts in the deep terrestrial subsurface.</title>
        <authorList>
            <person name="Probst A.J."/>
            <person name="Ladd B."/>
            <person name="Jarett J.K."/>
            <person name="Geller-Mcgrath D.E."/>
            <person name="Sieber C.M."/>
            <person name="Emerson J.B."/>
            <person name="Anantharaman K."/>
            <person name="Thomas B.C."/>
            <person name="Malmstrom R."/>
            <person name="Stieglmeier M."/>
            <person name="Klingl A."/>
            <person name="Woyke T."/>
            <person name="Ryan C.M."/>
            <person name="Banfield J.F."/>
        </authorList>
    </citation>
    <scope>NUCLEOTIDE SEQUENCE [LARGE SCALE GENOMIC DNA]</scope>
    <source>
        <strain evidence="10">CG11_big_fil_rev_8_21_14_0_20_46_11</strain>
    </source>
</reference>
<dbReference type="GO" id="GO:0004518">
    <property type="term" value="F:nuclease activity"/>
    <property type="evidence" value="ECO:0007669"/>
    <property type="project" value="UniProtKB-KW"/>
</dbReference>
<dbReference type="Pfam" id="PF03372">
    <property type="entry name" value="Exo_endo_phos"/>
    <property type="match status" value="1"/>
</dbReference>
<evidence type="ECO:0000256" key="8">
    <source>
        <dbReference type="ARBA" id="ARBA00023204"/>
    </source>
</evidence>
<evidence type="ECO:0000256" key="1">
    <source>
        <dbReference type="ARBA" id="ARBA00001936"/>
    </source>
</evidence>
<dbReference type="Gene3D" id="3.60.10.10">
    <property type="entry name" value="Endonuclease/exonuclease/phosphatase"/>
    <property type="match status" value="1"/>
</dbReference>
<keyword evidence="4" id="KW-0479">Metal-binding</keyword>
<proteinExistence type="predicted"/>
<dbReference type="PANTHER" id="PTHR15822">
    <property type="entry name" value="TRAF AND TNF RECEPTOR-ASSOCIATED PROTEIN"/>
    <property type="match status" value="1"/>
</dbReference>
<protein>
    <recommendedName>
        <fullName evidence="9">Endonuclease/exonuclease/phosphatase domain-containing protein</fullName>
    </recommendedName>
</protein>
<dbReference type="PANTHER" id="PTHR15822:SF4">
    <property type="entry name" value="TYROSYL-DNA PHOSPHODIESTERASE 2"/>
    <property type="match status" value="1"/>
</dbReference>
<evidence type="ECO:0000256" key="4">
    <source>
        <dbReference type="ARBA" id="ARBA00022723"/>
    </source>
</evidence>
<dbReference type="EMBL" id="PCVG01000068">
    <property type="protein sequence ID" value="PIQ68246.1"/>
    <property type="molecule type" value="Genomic_DNA"/>
</dbReference>
<evidence type="ECO:0000313" key="10">
    <source>
        <dbReference type="EMBL" id="PIQ68246.1"/>
    </source>
</evidence>
<dbReference type="GO" id="GO:0046872">
    <property type="term" value="F:metal ion binding"/>
    <property type="evidence" value="ECO:0007669"/>
    <property type="project" value="UniProtKB-KW"/>
</dbReference>
<name>A0A2H0KAH8_9BACT</name>
<comment type="cofactor">
    <cofactor evidence="1">
        <name>Mn(2+)</name>
        <dbReference type="ChEBI" id="CHEBI:29035"/>
    </cofactor>
</comment>
<dbReference type="GO" id="GO:0016787">
    <property type="term" value="F:hydrolase activity"/>
    <property type="evidence" value="ECO:0007669"/>
    <property type="project" value="UniProtKB-KW"/>
</dbReference>
<feature type="domain" description="Endonuclease/exonuclease/phosphatase" evidence="9">
    <location>
        <begin position="11"/>
        <end position="233"/>
    </location>
</feature>
<keyword evidence="8" id="KW-0234">DNA repair</keyword>
<gene>
    <name evidence="10" type="ORF">COV91_05180</name>
</gene>
<keyword evidence="5" id="KW-0227">DNA damage</keyword>
<accession>A0A2H0KAH8</accession>
<keyword evidence="7" id="KW-0460">Magnesium</keyword>
<dbReference type="Proteomes" id="UP000229342">
    <property type="component" value="Unassembled WGS sequence"/>
</dbReference>
<evidence type="ECO:0000256" key="5">
    <source>
        <dbReference type="ARBA" id="ARBA00022763"/>
    </source>
</evidence>
<dbReference type="AlphaFoldDB" id="A0A2H0KAH8"/>
<evidence type="ECO:0000259" key="9">
    <source>
        <dbReference type="Pfam" id="PF03372"/>
    </source>
</evidence>
<comment type="caution">
    <text evidence="10">The sequence shown here is derived from an EMBL/GenBank/DDBJ whole genome shotgun (WGS) entry which is preliminary data.</text>
</comment>
<organism evidence="10 11">
    <name type="scientific">Candidatus Taylorbacteria bacterium CG11_big_fil_rev_8_21_14_0_20_46_11</name>
    <dbReference type="NCBI Taxonomy" id="1975025"/>
    <lineage>
        <taxon>Bacteria</taxon>
        <taxon>Candidatus Tayloriibacteriota</taxon>
    </lineage>
</organism>
<comment type="cofactor">
    <cofactor evidence="2">
        <name>Mg(2+)</name>
        <dbReference type="ChEBI" id="CHEBI:18420"/>
    </cofactor>
</comment>
<evidence type="ECO:0000256" key="6">
    <source>
        <dbReference type="ARBA" id="ARBA00022801"/>
    </source>
</evidence>
<sequence length="244" mass="27023">MSAKIKIVSINVELNKHIDRVTAFLHEEKPDVVCLQEVSEYDVSYFKTLLGMEGHYEPMVRIASSRPYRTLGSGAVGLALFCRFPASFSAQYYVGSKESIPVESEDNQSINGVLVTATCMVDGNEYVIGTTHFTWTPDGEASDAQRRNIESLFSALGTSPHLVFCGDFNAPRGKEIWGKITQRYRDNIPTQYTSSIDPVLHRATGLKFVVDGLFSTPAYSVTDVRLVEGISDHKAIVGFIEKRG</sequence>
<dbReference type="InterPro" id="IPR005135">
    <property type="entry name" value="Endo/exonuclease/phosphatase"/>
</dbReference>
<evidence type="ECO:0000256" key="3">
    <source>
        <dbReference type="ARBA" id="ARBA00022722"/>
    </source>
</evidence>
<evidence type="ECO:0000313" key="11">
    <source>
        <dbReference type="Proteomes" id="UP000229342"/>
    </source>
</evidence>
<dbReference type="SUPFAM" id="SSF56219">
    <property type="entry name" value="DNase I-like"/>
    <property type="match status" value="1"/>
</dbReference>
<keyword evidence="6" id="KW-0378">Hydrolase</keyword>